<gene>
    <name evidence="4" type="ORF">AMAG_11235</name>
</gene>
<dbReference type="Proteomes" id="UP000054350">
    <property type="component" value="Unassembled WGS sequence"/>
</dbReference>
<evidence type="ECO:0000256" key="2">
    <source>
        <dbReference type="SAM" id="Phobius"/>
    </source>
</evidence>
<evidence type="ECO:0000256" key="1">
    <source>
        <dbReference type="SAM" id="MobiDB-lite"/>
    </source>
</evidence>
<dbReference type="OrthoDB" id="40823at2759"/>
<feature type="transmembrane region" description="Helical" evidence="2">
    <location>
        <begin position="251"/>
        <end position="268"/>
    </location>
</feature>
<accession>A0A0L0SVW9</accession>
<feature type="chain" id="PRO_5005548341" evidence="3">
    <location>
        <begin position="17"/>
        <end position="322"/>
    </location>
</feature>
<feature type="transmembrane region" description="Helical" evidence="2">
    <location>
        <begin position="177"/>
        <end position="197"/>
    </location>
</feature>
<sequence>MAPYPILHLAARAVIAATMAANASSTGFANSTSMGTNGTASNSMASSTNSTSATATNSTVVNGTTTTNHTLPPPVDVGFAFNGTSGQTLDQVLLNKLRHPSPAIISGFIQMGLYFGIFLIFWNLPRVSRMLNPIKLVVVTFHEFSHALVGKCTGAKIESIEVNPDEGGATRIRGGSACLVLPAGYIGSSVFGSLLVFCSFNPVACKVAASIVGLSLLATLWWARDNFTRALTIFWIVVLVGEWVLRDGIWLGSFVIAVGTMSVAYSFWDMIEDLIRRRVNDSDAAIFAKRYGCTPQFWGVFWFFISLLILAFAVIMAMLVWT</sequence>
<dbReference type="STRING" id="578462.A0A0L0SVW9"/>
<dbReference type="OMA" id="VISWHEL"/>
<dbReference type="PANTHER" id="PTHR33979">
    <property type="entry name" value="OS02G0221600 PROTEIN"/>
    <property type="match status" value="1"/>
</dbReference>
<keyword evidence="3" id="KW-0732">Signal</keyword>
<feature type="transmembrane region" description="Helical" evidence="2">
    <location>
        <begin position="230"/>
        <end position="245"/>
    </location>
</feature>
<keyword evidence="2" id="KW-0472">Membrane</keyword>
<feature type="signal peptide" evidence="3">
    <location>
        <begin position="1"/>
        <end position="16"/>
    </location>
</feature>
<feature type="transmembrane region" description="Helical" evidence="2">
    <location>
        <begin position="103"/>
        <end position="124"/>
    </location>
</feature>
<evidence type="ECO:0000313" key="4">
    <source>
        <dbReference type="EMBL" id="KNE66738.1"/>
    </source>
</evidence>
<dbReference type="AlphaFoldDB" id="A0A0L0SVW9"/>
<organism evidence="4 5">
    <name type="scientific">Allomyces macrogynus (strain ATCC 38327)</name>
    <name type="common">Allomyces javanicus var. macrogynus</name>
    <dbReference type="NCBI Taxonomy" id="578462"/>
    <lineage>
        <taxon>Eukaryota</taxon>
        <taxon>Fungi</taxon>
        <taxon>Fungi incertae sedis</taxon>
        <taxon>Blastocladiomycota</taxon>
        <taxon>Blastocladiomycetes</taxon>
        <taxon>Blastocladiales</taxon>
        <taxon>Blastocladiaceae</taxon>
        <taxon>Allomyces</taxon>
    </lineage>
</organism>
<protein>
    <submittedName>
        <fullName evidence="4">Uncharacterized protein</fullName>
    </submittedName>
</protein>
<dbReference type="eggNOG" id="ENOG502QPXP">
    <property type="taxonomic scope" value="Eukaryota"/>
</dbReference>
<dbReference type="VEuPathDB" id="FungiDB:AMAG_11235"/>
<reference evidence="5" key="2">
    <citation type="submission" date="2009-11" db="EMBL/GenBank/DDBJ databases">
        <title>The Genome Sequence of Allomyces macrogynus strain ATCC 38327.</title>
        <authorList>
            <consortium name="The Broad Institute Genome Sequencing Platform"/>
            <person name="Russ C."/>
            <person name="Cuomo C."/>
            <person name="Shea T."/>
            <person name="Young S.K."/>
            <person name="Zeng Q."/>
            <person name="Koehrsen M."/>
            <person name="Haas B."/>
            <person name="Borodovsky M."/>
            <person name="Guigo R."/>
            <person name="Alvarado L."/>
            <person name="Berlin A."/>
            <person name="Borenstein D."/>
            <person name="Chen Z."/>
            <person name="Engels R."/>
            <person name="Freedman E."/>
            <person name="Gellesch M."/>
            <person name="Goldberg J."/>
            <person name="Griggs A."/>
            <person name="Gujja S."/>
            <person name="Heiman D."/>
            <person name="Hepburn T."/>
            <person name="Howarth C."/>
            <person name="Jen D."/>
            <person name="Larson L."/>
            <person name="Lewis B."/>
            <person name="Mehta T."/>
            <person name="Park D."/>
            <person name="Pearson M."/>
            <person name="Roberts A."/>
            <person name="Saif S."/>
            <person name="Shenoy N."/>
            <person name="Sisk P."/>
            <person name="Stolte C."/>
            <person name="Sykes S."/>
            <person name="Walk T."/>
            <person name="White J."/>
            <person name="Yandava C."/>
            <person name="Burger G."/>
            <person name="Gray M.W."/>
            <person name="Holland P.W.H."/>
            <person name="King N."/>
            <person name="Lang F.B.F."/>
            <person name="Roger A.J."/>
            <person name="Ruiz-Trillo I."/>
            <person name="Lander E."/>
            <person name="Nusbaum C."/>
        </authorList>
    </citation>
    <scope>NUCLEOTIDE SEQUENCE [LARGE SCALE GENOMIC DNA]</scope>
    <source>
        <strain evidence="5">ATCC 38327</strain>
    </source>
</reference>
<dbReference type="EMBL" id="GG745351">
    <property type="protein sequence ID" value="KNE66738.1"/>
    <property type="molecule type" value="Genomic_DNA"/>
</dbReference>
<keyword evidence="5" id="KW-1185">Reference proteome</keyword>
<keyword evidence="2" id="KW-0812">Transmembrane</keyword>
<evidence type="ECO:0000256" key="3">
    <source>
        <dbReference type="SAM" id="SignalP"/>
    </source>
</evidence>
<dbReference type="Pfam" id="PF13398">
    <property type="entry name" value="Peptidase_M50B"/>
    <property type="match status" value="1"/>
</dbReference>
<dbReference type="InterPro" id="IPR049500">
    <property type="entry name" value="Peptidase_M50B-like"/>
</dbReference>
<reference evidence="4 5" key="1">
    <citation type="submission" date="2009-11" db="EMBL/GenBank/DDBJ databases">
        <title>Annotation of Allomyces macrogynus ATCC 38327.</title>
        <authorList>
            <consortium name="The Broad Institute Genome Sequencing Platform"/>
            <person name="Russ C."/>
            <person name="Cuomo C."/>
            <person name="Burger G."/>
            <person name="Gray M.W."/>
            <person name="Holland P.W.H."/>
            <person name="King N."/>
            <person name="Lang F.B.F."/>
            <person name="Roger A.J."/>
            <person name="Ruiz-Trillo I."/>
            <person name="Young S.K."/>
            <person name="Zeng Q."/>
            <person name="Gargeya S."/>
            <person name="Fitzgerald M."/>
            <person name="Haas B."/>
            <person name="Abouelleil A."/>
            <person name="Alvarado L."/>
            <person name="Arachchi H.M."/>
            <person name="Berlin A."/>
            <person name="Chapman S.B."/>
            <person name="Gearin G."/>
            <person name="Goldberg J."/>
            <person name="Griggs A."/>
            <person name="Gujja S."/>
            <person name="Hansen M."/>
            <person name="Heiman D."/>
            <person name="Howarth C."/>
            <person name="Larimer J."/>
            <person name="Lui A."/>
            <person name="MacDonald P.J.P."/>
            <person name="McCowen C."/>
            <person name="Montmayeur A."/>
            <person name="Murphy C."/>
            <person name="Neiman D."/>
            <person name="Pearson M."/>
            <person name="Priest M."/>
            <person name="Roberts A."/>
            <person name="Saif S."/>
            <person name="Shea T."/>
            <person name="Sisk P."/>
            <person name="Stolte C."/>
            <person name="Sykes S."/>
            <person name="Wortman J."/>
            <person name="Nusbaum C."/>
            <person name="Birren B."/>
        </authorList>
    </citation>
    <scope>NUCLEOTIDE SEQUENCE [LARGE SCALE GENOMIC DNA]</scope>
    <source>
        <strain evidence="4 5">ATCC 38327</strain>
    </source>
</reference>
<feature type="transmembrane region" description="Helical" evidence="2">
    <location>
        <begin position="297"/>
        <end position="321"/>
    </location>
</feature>
<dbReference type="PANTHER" id="PTHR33979:SF2">
    <property type="entry name" value="PEPTIDASE M50B-LIKE-DOMAIN-CONTAINING PROTEIN"/>
    <property type="match status" value="1"/>
</dbReference>
<proteinExistence type="predicted"/>
<feature type="transmembrane region" description="Helical" evidence="2">
    <location>
        <begin position="203"/>
        <end position="223"/>
    </location>
</feature>
<feature type="region of interest" description="Disordered" evidence="1">
    <location>
        <begin position="38"/>
        <end position="59"/>
    </location>
</feature>
<evidence type="ECO:0000313" key="5">
    <source>
        <dbReference type="Proteomes" id="UP000054350"/>
    </source>
</evidence>
<keyword evidence="2" id="KW-1133">Transmembrane helix</keyword>
<name>A0A0L0SVW9_ALLM3</name>